<evidence type="ECO:0000313" key="1">
    <source>
        <dbReference type="EMBL" id="KAJ8314841.1"/>
    </source>
</evidence>
<dbReference type="Proteomes" id="UP001217089">
    <property type="component" value="Unassembled WGS sequence"/>
</dbReference>
<evidence type="ECO:0000313" key="2">
    <source>
        <dbReference type="Proteomes" id="UP001217089"/>
    </source>
</evidence>
<accession>A0ABQ9FBY1</accession>
<comment type="caution">
    <text evidence="1">The sequence shown here is derived from an EMBL/GenBank/DDBJ whole genome shotgun (WGS) entry which is preliminary data.</text>
</comment>
<name>A0ABQ9FBY1_TEGGR</name>
<protein>
    <submittedName>
        <fullName evidence="1">Uncharacterized protein</fullName>
    </submittedName>
</protein>
<reference evidence="1 2" key="1">
    <citation type="submission" date="2022-12" db="EMBL/GenBank/DDBJ databases">
        <title>Chromosome-level genome of Tegillarca granosa.</title>
        <authorList>
            <person name="Kim J."/>
        </authorList>
    </citation>
    <scope>NUCLEOTIDE SEQUENCE [LARGE SCALE GENOMIC DNA]</scope>
    <source>
        <strain evidence="1">Teg-2019</strain>
        <tissue evidence="1">Adductor muscle</tissue>
    </source>
</reference>
<sequence>MADDQKDFGCAMATHTSTRGEGSISIINSTQNILSSDYCVLFQVREGDVTLVCEDQKPNLEMPIAEPNMAITDTGVIDPSSTQSVLTDIVSSNKTILSTTTETNTIINTTSSSLNNTGAGNNVTAFDNIGNATASELRRLFANTQISEDKMSGFLNKYPDLRELIIEPVTLSDLIDNSTKGLFAEFARESFTDTHGRLQPEVTSPLILLTEKQPISTAPPTEQTTQLPTTTIVLDQPVADKNTIMEKYPEINETVFEPVPEGLLDLIKPIEDAILPKTTVTPVDESMSTGKEVKPVTSTVLFSSPISTAASMDGVSSQVSSTNIPDISSNKDVFRSLDLTTSTPVHSKNSTETAVNKSIILEKYSNASNVIIEPVSHEIFNSLQNKSSSVSNTSSTTISDISTADFTTDVQVVNKSAILEKYSNLSNVTFEPVANESSTIFTNESTVETTDIPFVNKSAIFEKYSDLTNVTFEPVAIESSTIFTNESTVETIDIPFVNKSAIFEKYSDLTNVTFEPVANESSTIFTNESTVETTDIPSVNKSAILEKYSDLTNVTFEPVANESSTIFTNESTVKTTDIPSVNKSAILDKYSDLSNVTFEPVSYESSTIFSNESIAETTDIPSVNKTAIFEKYSDLSNVTFEPVSHESSTTFSNESTAETTDTFTFSRSAIVEKHSNMSDVIIEPVTEETFLLLKNKTTPYFNTTKVTTDPVISGESDIISTTDSPIVDKSTILEKHSNLSGIIIEPATEETLALLQNGTTALPDSLVRTEESLTWKKNISDVMADIPVVNKSSILEKYSNLSDITIEPASYENFTSSKQNQSTTELNTAEVIRDNTTPLLPASGLPNNKSTDLNNLAYPVDSTTESSIENNTSTSLGNDTLALTNSSRHLRYS</sequence>
<proteinExistence type="predicted"/>
<dbReference type="EMBL" id="JARBDR010000337">
    <property type="protein sequence ID" value="KAJ8314841.1"/>
    <property type="molecule type" value="Genomic_DNA"/>
</dbReference>
<keyword evidence="2" id="KW-1185">Reference proteome</keyword>
<gene>
    <name evidence="1" type="ORF">KUTeg_006991</name>
</gene>
<organism evidence="1 2">
    <name type="scientific">Tegillarca granosa</name>
    <name type="common">Malaysian cockle</name>
    <name type="synonym">Anadara granosa</name>
    <dbReference type="NCBI Taxonomy" id="220873"/>
    <lineage>
        <taxon>Eukaryota</taxon>
        <taxon>Metazoa</taxon>
        <taxon>Spiralia</taxon>
        <taxon>Lophotrochozoa</taxon>
        <taxon>Mollusca</taxon>
        <taxon>Bivalvia</taxon>
        <taxon>Autobranchia</taxon>
        <taxon>Pteriomorphia</taxon>
        <taxon>Arcoida</taxon>
        <taxon>Arcoidea</taxon>
        <taxon>Arcidae</taxon>
        <taxon>Tegillarca</taxon>
    </lineage>
</organism>